<dbReference type="SUPFAM" id="SSF53474">
    <property type="entry name" value="alpha/beta-Hydrolases"/>
    <property type="match status" value="1"/>
</dbReference>
<dbReference type="Proteomes" id="UP001373196">
    <property type="component" value="Unassembled WGS sequence"/>
</dbReference>
<dbReference type="InterPro" id="IPR006311">
    <property type="entry name" value="TAT_signal"/>
</dbReference>
<dbReference type="RefSeq" id="WP_339394629.1">
    <property type="nucleotide sequence ID" value="NZ_JBBFGL010000001.1"/>
</dbReference>
<dbReference type="InterPro" id="IPR002921">
    <property type="entry name" value="Fungal_lipase-type"/>
</dbReference>
<dbReference type="EMBL" id="JBBFGL010000001">
    <property type="protein sequence ID" value="MEJ5194872.1"/>
    <property type="molecule type" value="Genomic_DNA"/>
</dbReference>
<organism evidence="3 4">
    <name type="scientific">Faecalibacterium wellingii</name>
    <dbReference type="NCBI Taxonomy" id="2929491"/>
    <lineage>
        <taxon>Bacteria</taxon>
        <taxon>Bacillati</taxon>
        <taxon>Bacillota</taxon>
        <taxon>Clostridia</taxon>
        <taxon>Eubacteriales</taxon>
        <taxon>Oscillospiraceae</taxon>
        <taxon>Faecalibacterium</taxon>
    </lineage>
</organism>
<evidence type="ECO:0000256" key="1">
    <source>
        <dbReference type="SAM" id="SignalP"/>
    </source>
</evidence>
<gene>
    <name evidence="3" type="ORF">WF834_01560</name>
</gene>
<dbReference type="Pfam" id="PF01764">
    <property type="entry name" value="Lipase_3"/>
    <property type="match status" value="1"/>
</dbReference>
<evidence type="ECO:0000313" key="3">
    <source>
        <dbReference type="EMBL" id="MEJ5194872.1"/>
    </source>
</evidence>
<keyword evidence="1" id="KW-0732">Signal</keyword>
<feature type="domain" description="Fungal lipase-type" evidence="2">
    <location>
        <begin position="182"/>
        <end position="308"/>
    </location>
</feature>
<dbReference type="InterPro" id="IPR029058">
    <property type="entry name" value="AB_hydrolase_fold"/>
</dbReference>
<feature type="signal peptide" evidence="1">
    <location>
        <begin position="1"/>
        <end position="23"/>
    </location>
</feature>
<dbReference type="PROSITE" id="PS51318">
    <property type="entry name" value="TAT"/>
    <property type="match status" value="1"/>
</dbReference>
<dbReference type="GO" id="GO:0006629">
    <property type="term" value="P:lipid metabolic process"/>
    <property type="evidence" value="ECO:0007669"/>
    <property type="project" value="InterPro"/>
</dbReference>
<dbReference type="Gene3D" id="3.40.50.1820">
    <property type="entry name" value="alpha/beta hydrolase"/>
    <property type="match status" value="1"/>
</dbReference>
<evidence type="ECO:0000259" key="2">
    <source>
        <dbReference type="Pfam" id="PF01764"/>
    </source>
</evidence>
<dbReference type="AlphaFoldDB" id="A0AB35Y470"/>
<name>A0AB35Y470_9FIRM</name>
<feature type="chain" id="PRO_5044301607" evidence="1">
    <location>
        <begin position="24"/>
        <end position="524"/>
    </location>
</feature>
<evidence type="ECO:0000313" key="4">
    <source>
        <dbReference type="Proteomes" id="UP001373196"/>
    </source>
</evidence>
<proteinExistence type="predicted"/>
<protein>
    <submittedName>
        <fullName evidence="3">Lipase</fullName>
    </submittedName>
</protein>
<accession>A0AB35Y470</accession>
<sequence length="524" mass="58148">MKRRDFCKTAAALMAAGTLAPHAAADALLPEETQAVVGSIVPEDRYPMTFRSDHSETDLTHDFYYTDAFFENTALKYDHRLALATLGLVAACGNTYRSDDLYWLEGEAGREDHIAAAYRELGFANPVCVGYQSSLNTPADRAGCAFAQKTLVQQGRRTTIIVAMLRGVGYGAEWVSNLHLGENSWHYGFVTAAEQFFADLQDYLACAKAAAGELGTIKLWLGGYSRGAAVANLAAARVRRELPQIAQEDTYVYTFAAPAALTAADLPELQADYDNNHTASGQLKADWAGSNIFNLISSGDVVARVMPEEWGYHRNGNDRFLPATTYRNELDDLNIIESRMGGVPLRFDQLATREDVDSVIAAALRFCKSRENYHQKYEAAFMDMIQCAFTRSEEEVADGVILDDEAVMARLRSMPNIRQMDWSRVLRCVMTASAMSRPILERVGAIIPLQARQIVIPVLAVGLCYEVETDVLKLLVYYIISLMSVNSPADSVLRAAFCHYPENYITLMEYYDPAEHGMAGYTRR</sequence>
<comment type="caution">
    <text evidence="3">The sequence shown here is derived from an EMBL/GenBank/DDBJ whole genome shotgun (WGS) entry which is preliminary data.</text>
</comment>
<reference evidence="3" key="1">
    <citation type="submission" date="2024-03" db="EMBL/GenBank/DDBJ databases">
        <authorList>
            <person name="Plomp N."/>
            <person name="Harmsen H.J."/>
        </authorList>
    </citation>
    <scope>NUCLEOTIDE SEQUENCE</scope>
    <source>
        <strain evidence="3">HTF-128</strain>
    </source>
</reference>